<dbReference type="AlphaFoldDB" id="A0A9X1JQT4"/>
<reference evidence="1" key="1">
    <citation type="submission" date="2021-04" db="EMBL/GenBank/DDBJ databases">
        <authorList>
            <person name="Pira H."/>
            <person name="Risdian C."/>
            <person name="Wink J."/>
        </authorList>
    </citation>
    <scope>NUCLEOTIDE SEQUENCE</scope>
    <source>
        <strain evidence="1">WHY3</strain>
    </source>
</reference>
<protein>
    <submittedName>
        <fullName evidence="1">Uncharacterized protein</fullName>
    </submittedName>
</protein>
<comment type="caution">
    <text evidence="1">The sequence shown here is derived from an EMBL/GenBank/DDBJ whole genome shotgun (WGS) entry which is preliminary data.</text>
</comment>
<evidence type="ECO:0000313" key="1">
    <source>
        <dbReference type="EMBL" id="MBV7269243.1"/>
    </source>
</evidence>
<sequence>MKLILGDNQFFGINHNDLQKGLQSKTKFGDEVKIEEFIKKSIDLGLDGFMINSNDLGYKLISNYSPMNKEEIHYSIPYPHKYASMVNENGMLSLLKFFISKTSILLLLRTLPKFVITQNVKHLMPLTVNLEIPKSLTKGSTVYLQNIVTDLILGLKRFDLLETFSKEIRRKGYKPGLITLNPLILDSYIKKSKVLNKEDVTICFNINQSGFNVFPNKESVNEFAVSTHKYKLMGMSIFSSGGGDIEKSTKFIKSLKLNYAVFGSSKLVNIQSNINSLSN</sequence>
<keyword evidence="2" id="KW-1185">Reference proteome</keyword>
<dbReference type="EMBL" id="JAGSPD010000006">
    <property type="protein sequence ID" value="MBV7269243.1"/>
    <property type="molecule type" value="Genomic_DNA"/>
</dbReference>
<accession>A0A9X1JQT4</accession>
<gene>
    <name evidence="1" type="ORF">KCG49_08585</name>
</gene>
<organism evidence="1 2">
    <name type="scientific">Winogradskyella luteola</name>
    <dbReference type="NCBI Taxonomy" id="2828330"/>
    <lineage>
        <taxon>Bacteria</taxon>
        <taxon>Pseudomonadati</taxon>
        <taxon>Bacteroidota</taxon>
        <taxon>Flavobacteriia</taxon>
        <taxon>Flavobacteriales</taxon>
        <taxon>Flavobacteriaceae</taxon>
        <taxon>Winogradskyella</taxon>
    </lineage>
</organism>
<evidence type="ECO:0000313" key="2">
    <source>
        <dbReference type="Proteomes" id="UP001138894"/>
    </source>
</evidence>
<proteinExistence type="predicted"/>
<dbReference type="Proteomes" id="UP001138894">
    <property type="component" value="Unassembled WGS sequence"/>
</dbReference>
<dbReference type="RefSeq" id="WP_218545860.1">
    <property type="nucleotide sequence ID" value="NZ_JAGSPD010000006.1"/>
</dbReference>
<name>A0A9X1JQT4_9FLAO</name>